<evidence type="ECO:0000313" key="2">
    <source>
        <dbReference type="Proteomes" id="UP000000683"/>
    </source>
</evidence>
<gene>
    <name evidence="1" type="ordered locus">ambt_10600</name>
</gene>
<sequence length="297" mass="34448">MESSKKIDVVYILSEKSSGSSFLFRSLNDALGITSYPTTKHFESETLFWTKAASLLDKPQLSMLASAVPYDKDRARKELTEFLASNLPTNITFNTDEELVFNGWFELLKEFGPIFIEKSPHHLLQWNALALMLEFEKRFSDRVNCHYVCIARNPKDVFLSQFRRWNVNIAHLENQWLTTYMNWERFRDEGSARSSKIFTRYEELVADRQSVIAKICKVVGVTPKLKGEEKVRKSKSSKQSESFGYALSSSVISLAKSMGYSHSELQHTQSFKWTLYEMYIRYLYSPAKSLYRIVKGV</sequence>
<protein>
    <recommendedName>
        <fullName evidence="3">Sulfotransferase family protein</fullName>
    </recommendedName>
</protein>
<dbReference type="OrthoDB" id="7807444at2"/>
<reference evidence="1 2" key="1">
    <citation type="journal article" date="2011" name="J. Bacteriol.">
        <title>Complete genome sequence of the polycyclic aromatic hydrocarbon-degrading bacterium Alteromonas sp. strain SN2.</title>
        <authorList>
            <person name="Jin H.M."/>
            <person name="Jeong H."/>
            <person name="Moon E.J."/>
            <person name="Math R.K."/>
            <person name="Lee K."/>
            <person name="Kim H.J."/>
            <person name="Jeon C.O."/>
            <person name="Oh T.K."/>
            <person name="Kim J.F."/>
        </authorList>
    </citation>
    <scope>NUCLEOTIDE SEQUENCE [LARGE SCALE GENOMIC DNA]</scope>
    <source>
        <strain evidence="2">JCM 17741 / KACC 18427 / KCTC 11700BP / SN2</strain>
    </source>
</reference>
<dbReference type="Gene3D" id="3.40.50.300">
    <property type="entry name" value="P-loop containing nucleotide triphosphate hydrolases"/>
    <property type="match status" value="1"/>
</dbReference>
<proteinExistence type="predicted"/>
<dbReference type="SUPFAM" id="SSF52540">
    <property type="entry name" value="P-loop containing nucleoside triphosphate hydrolases"/>
    <property type="match status" value="1"/>
</dbReference>
<dbReference type="Pfam" id="PF13469">
    <property type="entry name" value="Sulfotransfer_3"/>
    <property type="match status" value="1"/>
</dbReference>
<dbReference type="EMBL" id="CP002339">
    <property type="protein sequence ID" value="AEF03642.1"/>
    <property type="molecule type" value="Genomic_DNA"/>
</dbReference>
<evidence type="ECO:0000313" key="1">
    <source>
        <dbReference type="EMBL" id="AEF03642.1"/>
    </source>
</evidence>
<accession>F5ZBI5</accession>
<evidence type="ECO:0008006" key="3">
    <source>
        <dbReference type="Google" id="ProtNLM"/>
    </source>
</evidence>
<name>F5ZBI5_ALTNA</name>
<dbReference type="RefSeq" id="WP_013784575.1">
    <property type="nucleotide sequence ID" value="NC_015554.1"/>
</dbReference>
<organism evidence="1 2">
    <name type="scientific">Alteromonas naphthalenivorans</name>
    <dbReference type="NCBI Taxonomy" id="715451"/>
    <lineage>
        <taxon>Bacteria</taxon>
        <taxon>Pseudomonadati</taxon>
        <taxon>Pseudomonadota</taxon>
        <taxon>Gammaproteobacteria</taxon>
        <taxon>Alteromonadales</taxon>
        <taxon>Alteromonadaceae</taxon>
        <taxon>Alteromonas/Salinimonas group</taxon>
        <taxon>Alteromonas</taxon>
    </lineage>
</organism>
<dbReference type="eggNOG" id="ENOG5033TPD">
    <property type="taxonomic scope" value="Bacteria"/>
</dbReference>
<keyword evidence="2" id="KW-1185">Reference proteome</keyword>
<dbReference type="Proteomes" id="UP000000683">
    <property type="component" value="Chromosome"/>
</dbReference>
<dbReference type="InterPro" id="IPR027417">
    <property type="entry name" value="P-loop_NTPase"/>
</dbReference>
<dbReference type="KEGG" id="alt:ambt_10600"/>
<dbReference type="HOGENOM" id="CLU_935788_0_0_6"/>
<dbReference type="AlphaFoldDB" id="F5ZBI5"/>